<feature type="compositionally biased region" description="Basic and acidic residues" evidence="1">
    <location>
        <begin position="73"/>
        <end position="95"/>
    </location>
</feature>
<dbReference type="AlphaFoldDB" id="A0AAN9AHG4"/>
<accession>A0AAN9AHG4</accession>
<gene>
    <name evidence="2" type="ORF">SK128_006933</name>
</gene>
<reference evidence="2 3" key="1">
    <citation type="submission" date="2023-11" db="EMBL/GenBank/DDBJ databases">
        <title>Halocaridina rubra genome assembly.</title>
        <authorList>
            <person name="Smith C."/>
        </authorList>
    </citation>
    <scope>NUCLEOTIDE SEQUENCE [LARGE SCALE GENOMIC DNA]</scope>
    <source>
        <strain evidence="2">EP-1</strain>
        <tissue evidence="2">Whole</tissue>
    </source>
</reference>
<organism evidence="2 3">
    <name type="scientific">Halocaridina rubra</name>
    <name type="common">Hawaiian red shrimp</name>
    <dbReference type="NCBI Taxonomy" id="373956"/>
    <lineage>
        <taxon>Eukaryota</taxon>
        <taxon>Metazoa</taxon>
        <taxon>Ecdysozoa</taxon>
        <taxon>Arthropoda</taxon>
        <taxon>Crustacea</taxon>
        <taxon>Multicrustacea</taxon>
        <taxon>Malacostraca</taxon>
        <taxon>Eumalacostraca</taxon>
        <taxon>Eucarida</taxon>
        <taxon>Decapoda</taxon>
        <taxon>Pleocyemata</taxon>
        <taxon>Caridea</taxon>
        <taxon>Atyoidea</taxon>
        <taxon>Atyidae</taxon>
        <taxon>Halocaridina</taxon>
    </lineage>
</organism>
<keyword evidence="3" id="KW-1185">Reference proteome</keyword>
<dbReference type="Proteomes" id="UP001381693">
    <property type="component" value="Unassembled WGS sequence"/>
</dbReference>
<comment type="caution">
    <text evidence="2">The sequence shown here is derived from an EMBL/GenBank/DDBJ whole genome shotgun (WGS) entry which is preliminary data.</text>
</comment>
<sequence>MGNEVKFGEETGMDVTGLMQDLEDHKKTAKQKYEHDQLLTEEKVRYLHSLTVFLSGEVRAWLTGLLEKQNELRHRGAANQEHDEGTDTDHIRDYVPIDSGRVQ</sequence>
<evidence type="ECO:0000313" key="2">
    <source>
        <dbReference type="EMBL" id="KAK7086931.1"/>
    </source>
</evidence>
<evidence type="ECO:0000256" key="1">
    <source>
        <dbReference type="SAM" id="MobiDB-lite"/>
    </source>
</evidence>
<name>A0AAN9AHG4_HALRR</name>
<proteinExistence type="predicted"/>
<dbReference type="EMBL" id="JAXCGZ010000040">
    <property type="protein sequence ID" value="KAK7086931.1"/>
    <property type="molecule type" value="Genomic_DNA"/>
</dbReference>
<feature type="region of interest" description="Disordered" evidence="1">
    <location>
        <begin position="73"/>
        <end position="103"/>
    </location>
</feature>
<protein>
    <submittedName>
        <fullName evidence="2">Uncharacterized protein</fullName>
    </submittedName>
</protein>
<evidence type="ECO:0000313" key="3">
    <source>
        <dbReference type="Proteomes" id="UP001381693"/>
    </source>
</evidence>